<reference evidence="4" key="1">
    <citation type="submission" date="2023-04" db="EMBL/GenBank/DDBJ databases">
        <title>Black Yeasts Isolated from many extreme environments.</title>
        <authorList>
            <person name="Coleine C."/>
            <person name="Stajich J.E."/>
            <person name="Selbmann L."/>
        </authorList>
    </citation>
    <scope>NUCLEOTIDE SEQUENCE</scope>
    <source>
        <strain evidence="4">CCFEE 5312</strain>
    </source>
</reference>
<dbReference type="Gene3D" id="3.40.50.720">
    <property type="entry name" value="NAD(P)-binding Rossmann-like Domain"/>
    <property type="match status" value="1"/>
</dbReference>
<accession>A0AAJ0D6G2</accession>
<dbReference type="Proteomes" id="UP001271007">
    <property type="component" value="Unassembled WGS sequence"/>
</dbReference>
<dbReference type="InterPro" id="IPR036291">
    <property type="entry name" value="NAD(P)-bd_dom_sf"/>
</dbReference>
<gene>
    <name evidence="4" type="ORF">LTR09_011393</name>
</gene>
<comment type="similarity">
    <text evidence="1">Belongs to the short-chain dehydrogenases/reductases (SDR) family.</text>
</comment>
<dbReference type="PANTHER" id="PTHR43008:SF1">
    <property type="entry name" value="NADP-DEPENDENT MANNITOL DEHYDROGENASE-RELATED"/>
    <property type="match status" value="1"/>
</dbReference>
<keyword evidence="2" id="KW-0560">Oxidoreductase</keyword>
<dbReference type="SUPFAM" id="SSF51735">
    <property type="entry name" value="NAD(P)-binding Rossmann-fold domains"/>
    <property type="match status" value="1"/>
</dbReference>
<dbReference type="Pfam" id="PF13561">
    <property type="entry name" value="adh_short_C2"/>
    <property type="match status" value="1"/>
</dbReference>
<comment type="caution">
    <text evidence="4">The sequence shown here is derived from an EMBL/GenBank/DDBJ whole genome shotgun (WGS) entry which is preliminary data.</text>
</comment>
<dbReference type="AlphaFoldDB" id="A0AAJ0D6G2"/>
<evidence type="ECO:0000256" key="2">
    <source>
        <dbReference type="ARBA" id="ARBA00023002"/>
    </source>
</evidence>
<sequence>MSMLVGEADRSREPRPVPDSTPSNVLDQFSLKGMVVVVNGAAHGIGYAVILAEGRNPMGRQLPDNLRPSGLTPAHREVPPEAKIESLSAGNIIDINIEKPYRSRRNVEAMAEAGADVALWYNSNSSAIEKAKGLSDTHGIEAKAYQMPVTDAKRIESTLDEVVKEFGKVDVFVANAGMAISKSVLEMSLEEYETLRAVNCSCLQMISRAKDDLLSRS</sequence>
<evidence type="ECO:0000313" key="5">
    <source>
        <dbReference type="Proteomes" id="UP001271007"/>
    </source>
</evidence>
<dbReference type="InterPro" id="IPR002347">
    <property type="entry name" value="SDR_fam"/>
</dbReference>
<protein>
    <submittedName>
        <fullName evidence="4">Uncharacterized protein</fullName>
    </submittedName>
</protein>
<dbReference type="GO" id="GO:0016616">
    <property type="term" value="F:oxidoreductase activity, acting on the CH-OH group of donors, NAD or NADP as acceptor"/>
    <property type="evidence" value="ECO:0007669"/>
    <property type="project" value="UniProtKB-ARBA"/>
</dbReference>
<name>A0AAJ0D6G2_9PEZI</name>
<dbReference type="PANTHER" id="PTHR43008">
    <property type="entry name" value="BENZIL REDUCTASE"/>
    <property type="match status" value="1"/>
</dbReference>
<dbReference type="EMBL" id="JAWDJX010000066">
    <property type="protein sequence ID" value="KAK3047191.1"/>
    <property type="molecule type" value="Genomic_DNA"/>
</dbReference>
<organism evidence="4 5">
    <name type="scientific">Extremus antarcticus</name>
    <dbReference type="NCBI Taxonomy" id="702011"/>
    <lineage>
        <taxon>Eukaryota</taxon>
        <taxon>Fungi</taxon>
        <taxon>Dikarya</taxon>
        <taxon>Ascomycota</taxon>
        <taxon>Pezizomycotina</taxon>
        <taxon>Dothideomycetes</taxon>
        <taxon>Dothideomycetidae</taxon>
        <taxon>Mycosphaerellales</taxon>
        <taxon>Extremaceae</taxon>
        <taxon>Extremus</taxon>
    </lineage>
</organism>
<evidence type="ECO:0000256" key="3">
    <source>
        <dbReference type="SAM" id="MobiDB-lite"/>
    </source>
</evidence>
<feature type="region of interest" description="Disordered" evidence="3">
    <location>
        <begin position="1"/>
        <end position="24"/>
    </location>
</feature>
<proteinExistence type="inferred from homology"/>
<evidence type="ECO:0000313" key="4">
    <source>
        <dbReference type="EMBL" id="KAK3047191.1"/>
    </source>
</evidence>
<feature type="compositionally biased region" description="Basic and acidic residues" evidence="3">
    <location>
        <begin position="7"/>
        <end position="16"/>
    </location>
</feature>
<keyword evidence="5" id="KW-1185">Reference proteome</keyword>
<dbReference type="GO" id="GO:0050664">
    <property type="term" value="F:oxidoreductase activity, acting on NAD(P)H, oxygen as acceptor"/>
    <property type="evidence" value="ECO:0007669"/>
    <property type="project" value="TreeGrafter"/>
</dbReference>
<evidence type="ECO:0000256" key="1">
    <source>
        <dbReference type="ARBA" id="ARBA00006484"/>
    </source>
</evidence>